<evidence type="ECO:0000256" key="10">
    <source>
        <dbReference type="RuleBase" id="RU000477"/>
    </source>
</evidence>
<organism evidence="13 14">
    <name type="scientific">Podarcis muralis</name>
    <name type="common">Wall lizard</name>
    <name type="synonym">Lacerta muralis</name>
    <dbReference type="NCBI Taxonomy" id="64176"/>
    <lineage>
        <taxon>Eukaryota</taxon>
        <taxon>Metazoa</taxon>
        <taxon>Chordata</taxon>
        <taxon>Craniata</taxon>
        <taxon>Vertebrata</taxon>
        <taxon>Euteleostomi</taxon>
        <taxon>Lepidosauria</taxon>
        <taxon>Squamata</taxon>
        <taxon>Bifurcata</taxon>
        <taxon>Unidentata</taxon>
        <taxon>Episquamata</taxon>
        <taxon>Laterata</taxon>
        <taxon>Lacertibaenia</taxon>
        <taxon>Lacertidae</taxon>
        <taxon>Podarcis</taxon>
    </lineage>
</organism>
<dbReference type="Proteomes" id="UP000472272">
    <property type="component" value="Chromosome 16"/>
</dbReference>
<evidence type="ECO:0000313" key="13">
    <source>
        <dbReference type="Ensembl" id="ENSPMRP00000023669.1"/>
    </source>
</evidence>
<name>A0A670JJB8_PODMU</name>
<reference evidence="13 14" key="1">
    <citation type="journal article" date="2019" name="Proc. Natl. Acad. Sci. U.S.A.">
        <title>Regulatory changes in pterin and carotenoid genes underlie balanced color polymorphisms in the wall lizard.</title>
        <authorList>
            <person name="Andrade P."/>
            <person name="Pinho C."/>
            <person name="Perez I de Lanuza G."/>
            <person name="Afonso S."/>
            <person name="Brejcha J."/>
            <person name="Rubin C.J."/>
            <person name="Wallerman O."/>
            <person name="Pereira P."/>
            <person name="Sabatino S.J."/>
            <person name="Bellati A."/>
            <person name="Pellitteri-Rosa D."/>
            <person name="Bosakova Z."/>
            <person name="Bunikis I."/>
            <person name="Carretero M.A."/>
            <person name="Feiner N."/>
            <person name="Marsik P."/>
            <person name="Pauperio F."/>
            <person name="Salvi D."/>
            <person name="Soler L."/>
            <person name="While G.M."/>
            <person name="Uller T."/>
            <person name="Font E."/>
            <person name="Andersson L."/>
            <person name="Carneiro M."/>
        </authorList>
    </citation>
    <scope>NUCLEOTIDE SEQUENCE</scope>
</reference>
<dbReference type="GO" id="GO:0015204">
    <property type="term" value="F:urea transmembrane transporter activity"/>
    <property type="evidence" value="ECO:0007669"/>
    <property type="project" value="TreeGrafter"/>
</dbReference>
<accession>A0A670JJB8</accession>
<dbReference type="GO" id="GO:0015254">
    <property type="term" value="F:glycerol channel activity"/>
    <property type="evidence" value="ECO:0007669"/>
    <property type="project" value="TreeGrafter"/>
</dbReference>
<dbReference type="InterPro" id="IPR023271">
    <property type="entry name" value="Aquaporin-like"/>
</dbReference>
<evidence type="ECO:0000256" key="5">
    <source>
        <dbReference type="ARBA" id="ARBA00022989"/>
    </source>
</evidence>
<evidence type="ECO:0000313" key="14">
    <source>
        <dbReference type="Proteomes" id="UP000472272"/>
    </source>
</evidence>
<dbReference type="PRINTS" id="PR02022">
    <property type="entry name" value="AQUAPORIN10M"/>
</dbReference>
<evidence type="ECO:0000256" key="9">
    <source>
        <dbReference type="ARBA" id="ARBA00049405"/>
    </source>
</evidence>
<reference evidence="13" key="3">
    <citation type="submission" date="2025-09" db="UniProtKB">
        <authorList>
            <consortium name="Ensembl"/>
        </authorList>
    </citation>
    <scope>IDENTIFICATION</scope>
</reference>
<evidence type="ECO:0000256" key="2">
    <source>
        <dbReference type="ARBA" id="ARBA00006175"/>
    </source>
</evidence>
<dbReference type="GeneTree" id="ENSGT00940000162648"/>
<evidence type="ECO:0000256" key="1">
    <source>
        <dbReference type="ARBA" id="ARBA00004141"/>
    </source>
</evidence>
<dbReference type="PROSITE" id="PS00221">
    <property type="entry name" value="MIP"/>
    <property type="match status" value="1"/>
</dbReference>
<evidence type="ECO:0000256" key="4">
    <source>
        <dbReference type="ARBA" id="ARBA00022692"/>
    </source>
</evidence>
<dbReference type="AlphaFoldDB" id="A0A670JJB8"/>
<feature type="transmembrane region" description="Helical" evidence="12">
    <location>
        <begin position="145"/>
        <end position="165"/>
    </location>
</feature>
<comment type="subcellular location">
    <subcellularLocation>
        <location evidence="1">Membrane</location>
        <topology evidence="1">Multi-pass membrane protein</topology>
    </subcellularLocation>
</comment>
<dbReference type="PANTHER" id="PTHR43829:SF13">
    <property type="entry name" value="AQUAPORIN-10"/>
    <property type="match status" value="1"/>
</dbReference>
<feature type="region of interest" description="Disordered" evidence="11">
    <location>
        <begin position="348"/>
        <end position="370"/>
    </location>
</feature>
<dbReference type="PRINTS" id="PR00783">
    <property type="entry name" value="MINTRINSICP"/>
</dbReference>
<comment type="catalytic activity">
    <reaction evidence="9">
        <text>glycerol(in) = glycerol(out)</text>
        <dbReference type="Rhea" id="RHEA:29675"/>
        <dbReference type="ChEBI" id="CHEBI:17754"/>
    </reaction>
</comment>
<dbReference type="Gene3D" id="1.20.1080.10">
    <property type="entry name" value="Glycerol uptake facilitator protein"/>
    <property type="match status" value="1"/>
</dbReference>
<keyword evidence="5 12" id="KW-1133">Transmembrane helix</keyword>
<feature type="transmembrane region" description="Helical" evidence="12">
    <location>
        <begin position="232"/>
        <end position="250"/>
    </location>
</feature>
<reference evidence="13" key="2">
    <citation type="submission" date="2025-08" db="UniProtKB">
        <authorList>
            <consortium name="Ensembl"/>
        </authorList>
    </citation>
    <scope>IDENTIFICATION</scope>
</reference>
<dbReference type="CDD" id="cd00333">
    <property type="entry name" value="MIP"/>
    <property type="match status" value="1"/>
</dbReference>
<dbReference type="PANTHER" id="PTHR43829">
    <property type="entry name" value="AQUAPORIN OR AQUAGLYCEROPORIN RELATED"/>
    <property type="match status" value="1"/>
</dbReference>
<dbReference type="GO" id="GO:0016323">
    <property type="term" value="C:basolateral plasma membrane"/>
    <property type="evidence" value="ECO:0007669"/>
    <property type="project" value="TreeGrafter"/>
</dbReference>
<dbReference type="Ensembl" id="ENSPMRT00000025118.1">
    <property type="protein sequence ID" value="ENSPMRP00000023669.1"/>
    <property type="gene ID" value="ENSPMRG00000015320.1"/>
</dbReference>
<dbReference type="NCBIfam" id="TIGR00861">
    <property type="entry name" value="MIP"/>
    <property type="match status" value="1"/>
</dbReference>
<dbReference type="Pfam" id="PF00230">
    <property type="entry name" value="MIP"/>
    <property type="match status" value="1"/>
</dbReference>
<dbReference type="InterPro" id="IPR000425">
    <property type="entry name" value="MIP"/>
</dbReference>
<comment type="catalytic activity">
    <reaction evidence="8">
        <text>H2O(in) = H2O(out)</text>
        <dbReference type="Rhea" id="RHEA:29667"/>
        <dbReference type="ChEBI" id="CHEBI:15377"/>
    </reaction>
</comment>
<dbReference type="GO" id="GO:0015250">
    <property type="term" value="F:water channel activity"/>
    <property type="evidence" value="ECO:0007669"/>
    <property type="project" value="TreeGrafter"/>
</dbReference>
<keyword evidence="14" id="KW-1185">Reference proteome</keyword>
<dbReference type="SUPFAM" id="SSF81338">
    <property type="entry name" value="Aquaporin-like"/>
    <property type="match status" value="1"/>
</dbReference>
<evidence type="ECO:0000256" key="3">
    <source>
        <dbReference type="ARBA" id="ARBA00022448"/>
    </source>
</evidence>
<comment type="catalytic activity">
    <reaction evidence="7">
        <text>urea(in) = urea(out)</text>
        <dbReference type="Rhea" id="RHEA:32799"/>
        <dbReference type="ChEBI" id="CHEBI:16199"/>
    </reaction>
</comment>
<feature type="transmembrane region" description="Helical" evidence="12">
    <location>
        <begin position="203"/>
        <end position="220"/>
    </location>
</feature>
<proteinExistence type="inferred from homology"/>
<evidence type="ECO:0000256" key="6">
    <source>
        <dbReference type="ARBA" id="ARBA00023136"/>
    </source>
</evidence>
<evidence type="ECO:0000256" key="8">
    <source>
        <dbReference type="ARBA" id="ARBA00034651"/>
    </source>
</evidence>
<keyword evidence="6 12" id="KW-0472">Membrane</keyword>
<dbReference type="InterPro" id="IPR026252">
    <property type="entry name" value="Aquaporin_10"/>
</dbReference>
<sequence length="370" mass="39436">MSASCYVLSGHVPRRPGSTGKGYFRVSPLMHAQMLKMTSRAWAEAANRNQHIRRRAAAGCALFMLRMGLRNGSRSQPEVITLSASAQATTSEGTKGGYFSSALAGGIAVMVAIHVSGGVSGGHLNPAFTLTMCLLGQCPWWKLPIFSVVQTMGAFLGAGTVYMLYYDAIHSYSNGTLAVTGPRETASIFATYPAPYLSLGNGFFDQVLGTGVLILSILAIIDSRNRRVPHGLEPIAVGLLVTALGLAMGANCMCAINPARDLGPRLFTYLAGWGPQVFSAGNYWCWVPVVAPMVGATIGTALYELGVEFHHLPSQDEEETLTTKKHHPGTEKDTEISIYAVNKYAEDWTGGSTGNPPDGGHNKLETSSSF</sequence>
<dbReference type="InterPro" id="IPR050363">
    <property type="entry name" value="MIP/Aquaporin"/>
</dbReference>
<evidence type="ECO:0000256" key="11">
    <source>
        <dbReference type="SAM" id="MobiDB-lite"/>
    </source>
</evidence>
<protein>
    <recommendedName>
        <fullName evidence="15">Aquaporin 10</fullName>
    </recommendedName>
</protein>
<dbReference type="InterPro" id="IPR022357">
    <property type="entry name" value="MIP_CS"/>
</dbReference>
<evidence type="ECO:0000256" key="7">
    <source>
        <dbReference type="ARBA" id="ARBA00033993"/>
    </source>
</evidence>
<evidence type="ECO:0000256" key="12">
    <source>
        <dbReference type="SAM" id="Phobius"/>
    </source>
</evidence>
<dbReference type="FunFam" id="1.20.1080.10:FF:000064">
    <property type="entry name" value="Uncharacterized protein"/>
    <property type="match status" value="1"/>
</dbReference>
<comment type="similarity">
    <text evidence="2 10">Belongs to the MIP/aquaporin (TC 1.A.8) family.</text>
</comment>
<keyword evidence="3 10" id="KW-0813">Transport</keyword>
<evidence type="ECO:0008006" key="15">
    <source>
        <dbReference type="Google" id="ProtNLM"/>
    </source>
</evidence>
<keyword evidence="4 10" id="KW-0812">Transmembrane</keyword>